<protein>
    <submittedName>
        <fullName evidence="2">Uncharacterized protein</fullName>
    </submittedName>
</protein>
<gene>
    <name evidence="2" type="ORF">M422DRAFT_270077</name>
</gene>
<name>A0A0C9U389_SPHS4</name>
<organism evidence="2 3">
    <name type="scientific">Sphaerobolus stellatus (strain SS14)</name>
    <dbReference type="NCBI Taxonomy" id="990650"/>
    <lineage>
        <taxon>Eukaryota</taxon>
        <taxon>Fungi</taxon>
        <taxon>Dikarya</taxon>
        <taxon>Basidiomycota</taxon>
        <taxon>Agaricomycotina</taxon>
        <taxon>Agaricomycetes</taxon>
        <taxon>Phallomycetidae</taxon>
        <taxon>Geastrales</taxon>
        <taxon>Sphaerobolaceae</taxon>
        <taxon>Sphaerobolus</taxon>
    </lineage>
</organism>
<sequence length="192" mass="19798">MNQVIYAAPQVPQQQDSNNKIGGSENVHSTTNIGARCGYANGNVNANANSVGNSVGGYQSQSQSPERAVAAAGGMGDLGLGVGGRYTTQTTPGTGTVLPPLQPINAVLNQLQMQLESLCPLLAAYTNSNNANSNSDATANPTHSNGTISNASSHSHSHTVNHIQSNPTSPHLPSVPISLNNGNSHPNLARRR</sequence>
<dbReference type="EMBL" id="KN837301">
    <property type="protein sequence ID" value="KIJ28674.1"/>
    <property type="molecule type" value="Genomic_DNA"/>
</dbReference>
<evidence type="ECO:0000256" key="1">
    <source>
        <dbReference type="SAM" id="MobiDB-lite"/>
    </source>
</evidence>
<feature type="compositionally biased region" description="Low complexity" evidence="1">
    <location>
        <begin position="132"/>
        <end position="142"/>
    </location>
</feature>
<dbReference type="HOGENOM" id="CLU_1416006_0_0_1"/>
<reference evidence="2 3" key="1">
    <citation type="submission" date="2014-06" db="EMBL/GenBank/DDBJ databases">
        <title>Evolutionary Origins and Diversification of the Mycorrhizal Mutualists.</title>
        <authorList>
            <consortium name="DOE Joint Genome Institute"/>
            <consortium name="Mycorrhizal Genomics Consortium"/>
            <person name="Kohler A."/>
            <person name="Kuo A."/>
            <person name="Nagy L.G."/>
            <person name="Floudas D."/>
            <person name="Copeland A."/>
            <person name="Barry K.W."/>
            <person name="Cichocki N."/>
            <person name="Veneault-Fourrey C."/>
            <person name="LaButti K."/>
            <person name="Lindquist E.A."/>
            <person name="Lipzen A."/>
            <person name="Lundell T."/>
            <person name="Morin E."/>
            <person name="Murat C."/>
            <person name="Riley R."/>
            <person name="Ohm R."/>
            <person name="Sun H."/>
            <person name="Tunlid A."/>
            <person name="Henrissat B."/>
            <person name="Grigoriev I.V."/>
            <person name="Hibbett D.S."/>
            <person name="Martin F."/>
        </authorList>
    </citation>
    <scope>NUCLEOTIDE SEQUENCE [LARGE SCALE GENOMIC DNA]</scope>
    <source>
        <strain evidence="2 3">SS14</strain>
    </source>
</reference>
<proteinExistence type="predicted"/>
<accession>A0A0C9U389</accession>
<feature type="region of interest" description="Disordered" evidence="1">
    <location>
        <begin position="132"/>
        <end position="192"/>
    </location>
</feature>
<feature type="compositionally biased region" description="Polar residues" evidence="1">
    <location>
        <begin position="143"/>
        <end position="186"/>
    </location>
</feature>
<evidence type="ECO:0000313" key="3">
    <source>
        <dbReference type="Proteomes" id="UP000054279"/>
    </source>
</evidence>
<keyword evidence="3" id="KW-1185">Reference proteome</keyword>
<evidence type="ECO:0000313" key="2">
    <source>
        <dbReference type="EMBL" id="KIJ28674.1"/>
    </source>
</evidence>
<dbReference type="Proteomes" id="UP000054279">
    <property type="component" value="Unassembled WGS sequence"/>
</dbReference>
<dbReference type="AlphaFoldDB" id="A0A0C9U389"/>